<gene>
    <name evidence="1" type="ORF">AD951_10280</name>
    <name evidence="2" type="ORF">AD953_02825</name>
</gene>
<dbReference type="EMBL" id="LHZX01000305">
    <property type="protein sequence ID" value="KXV68605.1"/>
    <property type="molecule type" value="Genomic_DNA"/>
</dbReference>
<organism evidence="1 3">
    <name type="scientific">Acetobacter malorum</name>
    <dbReference type="NCBI Taxonomy" id="178901"/>
    <lineage>
        <taxon>Bacteria</taxon>
        <taxon>Pseudomonadati</taxon>
        <taxon>Pseudomonadota</taxon>
        <taxon>Alphaproteobacteria</taxon>
        <taxon>Acetobacterales</taxon>
        <taxon>Acetobacteraceae</taxon>
        <taxon>Acetobacter</taxon>
    </lineage>
</organism>
<comment type="caution">
    <text evidence="1">The sequence shown here is derived from an EMBL/GenBank/DDBJ whole genome shotgun (WGS) entry which is preliminary data.</text>
</comment>
<evidence type="ECO:0000313" key="1">
    <source>
        <dbReference type="EMBL" id="KXV68605.1"/>
    </source>
</evidence>
<dbReference type="Proteomes" id="UP000075377">
    <property type="component" value="Unassembled WGS sequence"/>
</dbReference>
<evidence type="ECO:0000313" key="2">
    <source>
        <dbReference type="EMBL" id="KXV79272.1"/>
    </source>
</evidence>
<dbReference type="PATRIC" id="fig|178901.14.peg.3234"/>
<name>A0A149UL47_9PROT</name>
<protein>
    <submittedName>
        <fullName evidence="1">Uncharacterized protein</fullName>
    </submittedName>
</protein>
<accession>A0A149UL47</accession>
<evidence type="ECO:0000313" key="3">
    <source>
        <dbReference type="Proteomes" id="UP000075377"/>
    </source>
</evidence>
<sequence>MGIQKPSVDLKGKTMTAKINKSVEIAGTRYEMLGTMNDGDCKVRLKNTKGEVVEMTCDSFIDQLNNGTARYL</sequence>
<reference evidence="3 4" key="1">
    <citation type="submission" date="2015-06" db="EMBL/GenBank/DDBJ databases">
        <title>Improved classification and identification of acetic acid bacteria using matrix-assisted laser desorption/ionization time-of-flight mass spectrometry; Gluconobacter nephelii and Gluconobacter uchimurae are later heterotypic synonyms of Gluconobacter japonicus and Gluconobacter oxydans, respectively.</title>
        <authorList>
            <person name="Li L."/>
            <person name="Cleenwerck I."/>
            <person name="De Vuyst L."/>
            <person name="Vandamme P."/>
        </authorList>
    </citation>
    <scope>NUCLEOTIDE SEQUENCE [LARGE SCALE GENOMIC DNA]</scope>
    <source>
        <strain evidence="2 4">LMG 1604</strain>
        <strain evidence="1 3">LMG 1699</strain>
    </source>
</reference>
<dbReference type="Proteomes" id="UP000075538">
    <property type="component" value="Unassembled WGS sequence"/>
</dbReference>
<dbReference type="AlphaFoldDB" id="A0A149UL47"/>
<proteinExistence type="predicted"/>
<dbReference type="EMBL" id="LHZZ01000342">
    <property type="protein sequence ID" value="KXV79272.1"/>
    <property type="molecule type" value="Genomic_DNA"/>
</dbReference>
<evidence type="ECO:0000313" key="4">
    <source>
        <dbReference type="Proteomes" id="UP000075538"/>
    </source>
</evidence>